<evidence type="ECO:0000259" key="6">
    <source>
        <dbReference type="Pfam" id="PF21077"/>
    </source>
</evidence>
<dbReference type="InterPro" id="IPR049059">
    <property type="entry name" value="NAD_Glu_DH_HM1"/>
</dbReference>
<protein>
    <submittedName>
        <fullName evidence="7">NAD-specific glutamate dehydrogenase</fullName>
    </submittedName>
</protein>
<dbReference type="Proteomes" id="UP000004926">
    <property type="component" value="Chromosome"/>
</dbReference>
<dbReference type="InterPro" id="IPR049062">
    <property type="entry name" value="NAD_Glu_DH_ACT2"/>
</dbReference>
<name>H5X3F3_9PSEU</name>
<dbReference type="Pfam" id="PF21077">
    <property type="entry name" value="GDH_ACT3"/>
    <property type="match status" value="1"/>
</dbReference>
<feature type="domain" description="NAD-specific glutamate dehydrogenase C-terminal" evidence="3">
    <location>
        <begin position="1314"/>
        <end position="1659"/>
    </location>
</feature>
<dbReference type="PIRSF" id="PIRSF036761">
    <property type="entry name" value="GDH_Mll4104"/>
    <property type="match status" value="1"/>
</dbReference>
<dbReference type="Pfam" id="PF21078">
    <property type="entry name" value="GDH_HM3"/>
    <property type="match status" value="1"/>
</dbReference>
<gene>
    <name evidence="7" type="ORF">SacmaDRAFT_1614</name>
</gene>
<dbReference type="Pfam" id="PF21076">
    <property type="entry name" value="GDH_ACT2"/>
    <property type="match status" value="1"/>
</dbReference>
<dbReference type="InterPro" id="IPR036291">
    <property type="entry name" value="NAD(P)-bd_dom_sf"/>
</dbReference>
<dbReference type="InterPro" id="IPR028971">
    <property type="entry name" value="NAD-GDH_cat"/>
</dbReference>
<dbReference type="GO" id="GO:0006538">
    <property type="term" value="P:L-glutamate catabolic process"/>
    <property type="evidence" value="ECO:0007669"/>
    <property type="project" value="InterPro"/>
</dbReference>
<evidence type="ECO:0000256" key="1">
    <source>
        <dbReference type="SAM" id="MobiDB-lite"/>
    </source>
</evidence>
<feature type="region of interest" description="Disordered" evidence="1">
    <location>
        <begin position="1"/>
        <end position="34"/>
    </location>
</feature>
<dbReference type="Pfam" id="PF21074">
    <property type="entry name" value="GDH_C"/>
    <property type="match status" value="1"/>
</dbReference>
<reference evidence="7 8" key="1">
    <citation type="journal article" date="2012" name="Stand. Genomic Sci.">
        <title>Genome sequence of the ocean sediment bacterium Saccharomonospora marina type strain (XMU15(T)).</title>
        <authorList>
            <person name="Klenk H.P."/>
            <person name="Lu M."/>
            <person name="Lucas S."/>
            <person name="Lapidus A."/>
            <person name="Copeland A."/>
            <person name="Pitluck S."/>
            <person name="Goodwin L.A."/>
            <person name="Han C."/>
            <person name="Tapia R."/>
            <person name="Brambilla E.M."/>
            <person name="Potter G."/>
            <person name="Land M."/>
            <person name="Ivanova N."/>
            <person name="Rohde M."/>
            <person name="Goker M."/>
            <person name="Detter J.C."/>
            <person name="Li W.J."/>
            <person name="Kyrpides N.C."/>
            <person name="Woyke T."/>
        </authorList>
    </citation>
    <scope>NUCLEOTIDE SEQUENCE [LARGE SCALE GENOMIC DNA]</scope>
    <source>
        <strain evidence="7 8">XMU15</strain>
    </source>
</reference>
<dbReference type="InterPro" id="IPR049064">
    <property type="entry name" value="NAD_Glu_DH_ACT3"/>
</dbReference>
<dbReference type="STRING" id="882083.SacmaDRAFT_1614"/>
<dbReference type="EMBL" id="CM001439">
    <property type="protein sequence ID" value="EHR49887.1"/>
    <property type="molecule type" value="Genomic_DNA"/>
</dbReference>
<organism evidence="7 8">
    <name type="scientific">Saccharomonospora marina XMU15</name>
    <dbReference type="NCBI Taxonomy" id="882083"/>
    <lineage>
        <taxon>Bacteria</taxon>
        <taxon>Bacillati</taxon>
        <taxon>Actinomycetota</taxon>
        <taxon>Actinomycetes</taxon>
        <taxon>Pseudonocardiales</taxon>
        <taxon>Pseudonocardiaceae</taxon>
        <taxon>Saccharomonospora</taxon>
    </lineage>
</organism>
<accession>H5X3F3</accession>
<dbReference type="InterPro" id="IPR024727">
    <property type="entry name" value="NAD_Glu_DH_N_ACT1"/>
</dbReference>
<dbReference type="Pfam" id="PF21075">
    <property type="entry name" value="GDH_ACT1"/>
    <property type="match status" value="1"/>
</dbReference>
<feature type="compositionally biased region" description="Polar residues" evidence="1">
    <location>
        <begin position="1"/>
        <end position="10"/>
    </location>
</feature>
<dbReference type="eggNOG" id="COG2902">
    <property type="taxonomic scope" value="Bacteria"/>
</dbReference>
<evidence type="ECO:0000259" key="2">
    <source>
        <dbReference type="Pfam" id="PF05088"/>
    </source>
</evidence>
<feature type="domain" description="NAD-glutamate dehydrogenase N-terminal ACT1" evidence="4">
    <location>
        <begin position="54"/>
        <end position="199"/>
    </location>
</feature>
<dbReference type="HOGENOM" id="CLU_003404_1_1_11"/>
<evidence type="ECO:0000313" key="8">
    <source>
        <dbReference type="Proteomes" id="UP000004926"/>
    </source>
</evidence>
<dbReference type="PANTHER" id="PTHR43403:SF1">
    <property type="entry name" value="NAD-SPECIFIC GLUTAMATE DEHYDROGENASE"/>
    <property type="match status" value="1"/>
</dbReference>
<feature type="domain" description="NAD-glutamate dehydrogenase catalytic" evidence="2">
    <location>
        <begin position="767"/>
        <end position="1269"/>
    </location>
</feature>
<dbReference type="Pfam" id="PF21073">
    <property type="entry name" value="GDH_HM1"/>
    <property type="match status" value="1"/>
</dbReference>
<dbReference type="GO" id="GO:0004069">
    <property type="term" value="F:L-aspartate:2-oxoglutarate aminotransferase activity"/>
    <property type="evidence" value="ECO:0007669"/>
    <property type="project" value="InterPro"/>
</dbReference>
<proteinExistence type="predicted"/>
<feature type="domain" description="NAD-glutamate dehydrogenase ACT2" evidence="5">
    <location>
        <begin position="428"/>
        <end position="517"/>
    </location>
</feature>
<dbReference type="GO" id="GO:0004352">
    <property type="term" value="F:glutamate dehydrogenase (NAD+) activity"/>
    <property type="evidence" value="ECO:0007669"/>
    <property type="project" value="InterPro"/>
</dbReference>
<dbReference type="SUPFAM" id="SSF51735">
    <property type="entry name" value="NAD(P)-binding Rossmann-fold domains"/>
    <property type="match status" value="1"/>
</dbReference>
<dbReference type="InterPro" id="IPR049058">
    <property type="entry name" value="NAD_Glu_DH_HM2"/>
</dbReference>
<sequence>MPEMSSTGVSVRSAEEGLDGSMRDGPRRSRSPEQIRDELVDSAASQTPDIAALIRLYYRLIPAEEIIGDEPSDLVGAVRSHLELAAERVPGRPVVRLFNPTIEQDGWAREATVVQLVTDDMPYLVDSVAAELSRNGVQVQRIVHPIVVVSRDVTGHLLRVHPEADVAEPPAGAATESWMYLEIDPIGDPHRAQDLDRRLTAVLGDVREVVEDTEKMAEAARRIADRLEADPPPSPTEDVEDATKLLRWLTEGHFTFLGYRRYEVVADPDGGQPALRAVLASGLGVLRQDSLAARSLTEGADRAAQALNPTLLVLTHASAPSTVHRPVYPYYIGVRIFDEHGYIKGEHRFLGMFTTSALHEDVLDIPVIDRRVREVIHRAGFPMESYSGQRMLEVLQNWPRTDLFSADLDSLYVTATGAITLADRRRLRLFLRRDPYGRFYSCLVFLPRDRYTTRSRLAMQEVLLDELDGTHLEYSTRLGETMLAQVHFTVHTDPVGTAEPDTLRIQERLNEAVRSWDDRMVDAILAERRVRAGDGRAVTLAGEESATEQGQRFAQMFPEAYKEDFPAEVALADLRNLEALHGSDDLNMSFYVPDDADPGQRRFKLYLLGEGVTLSALLPVLQRMGVEVIDQRPYELRREDGSRAWIYDFGLRVEPKVLAELDEQAERDLRARFQDAFAAAWLGKAETDGFNALVLRAGLNWRQVAVLRAYSRYLRQAGSPYSQEYIENAVLNHTEIATALVRLFETRFGPGLDSQERAQRTDIRIAEINTMIDAVTSLDSDRILRRLLAVIVATLRTNFWVADEQGRPRPYLAFKLDPQQVPDLPEPRPAYEIFVCSPQVEGVHLRFGSVARGGLRWSDRREDFRTEILGLVKAQAVKNAVIVPVGAKGGFVLKTPPAPTGDPAADRDALQAEGVACYRMFISGLLDLTDNLVDGETVPAPNVVRYDGDDNYLVVAADKGTASFSDIANEVAAEYGYWLGDAFASGGSMGYDHKAMGITARGAWESVKRHFRELGVDTQSEDFTVVGIGDMAGDVFGNGMLLSEHIRLVAAFNHLHIFLDPNPDAARSYRERKRLFELPRSSWEDYDRSLISEGGGVFPRSAKTVPITPQVRAALGLAEDMVRMSPAELVHAILQAPVDLLWNGGIGTYVKAESETHADAGDKANDAVRVNGSQLRVKVVGEGGNLGLTQRGRIEFARHGGKINTDALDNSAGVDCSDHEVNIKIMLDQLVSAGELDRGRRNDLLEQMTGEVAELVLADNYRQNAVLGISRAHASPMLSVHRRLVSALEEKGALDRYLEALPSDAEFAELEKAGLGLTSPELATLLAHVKLDLKDELLGSELPDADVFARRLGEYFPTPLRDKHADGIARHPLRRQITTTLVVNEVVDGAGVSYAFRLAEELNATATDAVRAFAVVTSVYGLPELWSGICALDNVVSTDTADAMVLETRRLLDRAARWFLTNRPQPLAVGAEISRFGAAVAELLPRLGDLVRGEEADGVHRQAASLIGQGVPAELARRVSLLLSSYGLLDIIEVAELAEREVGLDAERSPIETAELYYALSDHLGMERMLVSVNQLERDNRWHALARLALRDDLYSSLRAITLDALRHTDPEESVADKIAKWEQANASRLARARATLDEIETSGGLDLAMLSVAARQIRSTVR</sequence>
<feature type="compositionally biased region" description="Basic and acidic residues" evidence="1">
    <location>
        <begin position="21"/>
        <end position="34"/>
    </location>
</feature>
<dbReference type="InterPro" id="IPR049056">
    <property type="entry name" value="NAD_Glu_DH_HM3"/>
</dbReference>
<dbReference type="Gene3D" id="3.40.50.720">
    <property type="entry name" value="NAD(P)-binding Rossmann-like Domain"/>
    <property type="match status" value="1"/>
</dbReference>
<evidence type="ECO:0000259" key="3">
    <source>
        <dbReference type="Pfam" id="PF21074"/>
    </source>
</evidence>
<dbReference type="PANTHER" id="PTHR43403">
    <property type="entry name" value="NAD-SPECIFIC GLUTAMATE DEHYDROGENASE"/>
    <property type="match status" value="1"/>
</dbReference>
<evidence type="ECO:0000313" key="7">
    <source>
        <dbReference type="EMBL" id="EHR49887.1"/>
    </source>
</evidence>
<dbReference type="Pfam" id="PF21079">
    <property type="entry name" value="GDH_HM2"/>
    <property type="match status" value="1"/>
</dbReference>
<dbReference type="OrthoDB" id="9758052at2"/>
<dbReference type="Pfam" id="PF05088">
    <property type="entry name" value="Bac_GDH_CD"/>
    <property type="match status" value="1"/>
</dbReference>
<keyword evidence="8" id="KW-1185">Reference proteome</keyword>
<feature type="domain" description="NAD-glutamate dehydrogenase ACT3" evidence="6">
    <location>
        <begin position="585"/>
        <end position="661"/>
    </location>
</feature>
<dbReference type="SUPFAM" id="SSF53223">
    <property type="entry name" value="Aminoacid dehydrogenase-like, N-terminal domain"/>
    <property type="match status" value="1"/>
</dbReference>
<evidence type="ECO:0000259" key="5">
    <source>
        <dbReference type="Pfam" id="PF21076"/>
    </source>
</evidence>
<evidence type="ECO:0000259" key="4">
    <source>
        <dbReference type="Pfam" id="PF21075"/>
    </source>
</evidence>
<dbReference type="InterPro" id="IPR046346">
    <property type="entry name" value="Aminoacid_DH-like_N_sf"/>
</dbReference>
<dbReference type="InterPro" id="IPR048381">
    <property type="entry name" value="GDH_C"/>
</dbReference>
<dbReference type="InterPro" id="IPR007780">
    <property type="entry name" value="NAD_Glu_DH_bac"/>
</dbReference>